<evidence type="ECO:0000313" key="5">
    <source>
        <dbReference type="Proteomes" id="UP001575652"/>
    </source>
</evidence>
<dbReference type="InterPro" id="IPR036271">
    <property type="entry name" value="Tet_transcr_reg_TetR-rel_C_sf"/>
</dbReference>
<dbReference type="SUPFAM" id="SSF48498">
    <property type="entry name" value="Tetracyclin repressor-like, C-terminal domain"/>
    <property type="match status" value="1"/>
</dbReference>
<name>A0ABV4UJG9_9MICC</name>
<keyword evidence="1 2" id="KW-0238">DNA-binding</keyword>
<dbReference type="Proteomes" id="UP001575652">
    <property type="component" value="Unassembled WGS sequence"/>
</dbReference>
<sequence>MELSPDQRQLVDVADRLFYERGVHAVGMDDLRTAAGVSLKRLYGLFPSKRELLVAVLAQRHEVWMRGLAARVEAAPDPRTRLLAVYDFLADWFAEETFRGCSFINVFGELGGTWPEVVRFARAHKDAFRGYLAGLVAEAGGPGWLAPQLALLAEGAQTTAAISGTTDAAGEARAAAEIILAAALDGR</sequence>
<dbReference type="InterPro" id="IPR001647">
    <property type="entry name" value="HTH_TetR"/>
</dbReference>
<reference evidence="4 5" key="1">
    <citation type="submission" date="2024-09" db="EMBL/GenBank/DDBJ databases">
        <authorList>
            <person name="Salinas-Garcia M.A."/>
            <person name="Prieme A."/>
        </authorList>
    </citation>
    <scope>NUCLEOTIDE SEQUENCE [LARGE SCALE GENOMIC DNA]</scope>
    <source>
        <strain evidence="4 5">DSM 21081</strain>
    </source>
</reference>
<dbReference type="EMBL" id="JBHDLJ010000002">
    <property type="protein sequence ID" value="MFB0833716.1"/>
    <property type="molecule type" value="Genomic_DNA"/>
</dbReference>
<comment type="caution">
    <text evidence="4">The sequence shown here is derived from an EMBL/GenBank/DDBJ whole genome shotgun (WGS) entry which is preliminary data.</text>
</comment>
<feature type="DNA-binding region" description="H-T-H motif" evidence="2">
    <location>
        <begin position="27"/>
        <end position="46"/>
    </location>
</feature>
<accession>A0ABV4UJG9</accession>
<dbReference type="Pfam" id="PF00440">
    <property type="entry name" value="TetR_N"/>
    <property type="match status" value="1"/>
</dbReference>
<evidence type="ECO:0000256" key="2">
    <source>
        <dbReference type="PROSITE-ProRule" id="PRU00335"/>
    </source>
</evidence>
<proteinExistence type="predicted"/>
<dbReference type="RefSeq" id="WP_373970880.1">
    <property type="nucleotide sequence ID" value="NZ_JBHDLJ010000002.1"/>
</dbReference>
<feature type="domain" description="HTH tetR-type" evidence="3">
    <location>
        <begin position="4"/>
        <end position="64"/>
    </location>
</feature>
<dbReference type="InterPro" id="IPR050109">
    <property type="entry name" value="HTH-type_TetR-like_transc_reg"/>
</dbReference>
<dbReference type="PANTHER" id="PTHR30055:SF200">
    <property type="entry name" value="HTH-TYPE TRANSCRIPTIONAL REPRESSOR BDCR"/>
    <property type="match status" value="1"/>
</dbReference>
<dbReference type="Gene3D" id="1.10.357.10">
    <property type="entry name" value="Tetracycline Repressor, domain 2"/>
    <property type="match status" value="1"/>
</dbReference>
<dbReference type="PANTHER" id="PTHR30055">
    <property type="entry name" value="HTH-TYPE TRANSCRIPTIONAL REGULATOR RUTR"/>
    <property type="match status" value="1"/>
</dbReference>
<evidence type="ECO:0000256" key="1">
    <source>
        <dbReference type="ARBA" id="ARBA00023125"/>
    </source>
</evidence>
<dbReference type="PRINTS" id="PR00455">
    <property type="entry name" value="HTHTETR"/>
</dbReference>
<protein>
    <submittedName>
        <fullName evidence="4">TetR/AcrR family transcriptional regulator</fullName>
    </submittedName>
</protein>
<dbReference type="PROSITE" id="PS50977">
    <property type="entry name" value="HTH_TETR_2"/>
    <property type="match status" value="1"/>
</dbReference>
<dbReference type="InterPro" id="IPR009057">
    <property type="entry name" value="Homeodomain-like_sf"/>
</dbReference>
<keyword evidence="5" id="KW-1185">Reference proteome</keyword>
<organism evidence="4 5">
    <name type="scientific">Arthrobacter halodurans</name>
    <dbReference type="NCBI Taxonomy" id="516699"/>
    <lineage>
        <taxon>Bacteria</taxon>
        <taxon>Bacillati</taxon>
        <taxon>Actinomycetota</taxon>
        <taxon>Actinomycetes</taxon>
        <taxon>Micrococcales</taxon>
        <taxon>Micrococcaceae</taxon>
        <taxon>Arthrobacter</taxon>
    </lineage>
</organism>
<gene>
    <name evidence="4" type="ORF">ACETWP_03870</name>
</gene>
<evidence type="ECO:0000259" key="3">
    <source>
        <dbReference type="PROSITE" id="PS50977"/>
    </source>
</evidence>
<evidence type="ECO:0000313" key="4">
    <source>
        <dbReference type="EMBL" id="MFB0833716.1"/>
    </source>
</evidence>
<dbReference type="SUPFAM" id="SSF46689">
    <property type="entry name" value="Homeodomain-like"/>
    <property type="match status" value="1"/>
</dbReference>